<gene>
    <name evidence="3" type="ORF">AB0T83_01690</name>
</gene>
<dbReference type="InterPro" id="IPR023210">
    <property type="entry name" value="NADP_OxRdtase_dom"/>
</dbReference>
<dbReference type="EMBL" id="JBFBVU010000001">
    <property type="protein sequence ID" value="MEV8465493.1"/>
    <property type="molecule type" value="Genomic_DNA"/>
</dbReference>
<dbReference type="CDD" id="cd19094">
    <property type="entry name" value="AKR_Tas-like"/>
    <property type="match status" value="1"/>
</dbReference>
<dbReference type="SUPFAM" id="SSF51430">
    <property type="entry name" value="NAD(P)-linked oxidoreductase"/>
    <property type="match status" value="1"/>
</dbReference>
<accession>A0ABV3L536</accession>
<organism evidence="3 4">
    <name type="scientific">Meridianimarinicoccus marinus</name>
    <dbReference type="NCBI Taxonomy" id="3231483"/>
    <lineage>
        <taxon>Bacteria</taxon>
        <taxon>Pseudomonadati</taxon>
        <taxon>Pseudomonadota</taxon>
        <taxon>Alphaproteobacteria</taxon>
        <taxon>Rhodobacterales</taxon>
        <taxon>Paracoccaceae</taxon>
        <taxon>Meridianimarinicoccus</taxon>
    </lineage>
</organism>
<feature type="domain" description="NADP-dependent oxidoreductase" evidence="2">
    <location>
        <begin position="16"/>
        <end position="338"/>
    </location>
</feature>
<evidence type="ECO:0000313" key="3">
    <source>
        <dbReference type="EMBL" id="MEV8465493.1"/>
    </source>
</evidence>
<dbReference type="InterPro" id="IPR050523">
    <property type="entry name" value="AKR_Detox_Biosynth"/>
</dbReference>
<dbReference type="PANTHER" id="PTHR43364:SF4">
    <property type="entry name" value="NAD(P)-LINKED OXIDOREDUCTASE SUPERFAMILY PROTEIN"/>
    <property type="match status" value="1"/>
</dbReference>
<evidence type="ECO:0000256" key="1">
    <source>
        <dbReference type="ARBA" id="ARBA00023002"/>
    </source>
</evidence>
<keyword evidence="1" id="KW-0560">Oxidoreductase</keyword>
<dbReference type="Proteomes" id="UP001553161">
    <property type="component" value="Unassembled WGS sequence"/>
</dbReference>
<evidence type="ECO:0000259" key="2">
    <source>
        <dbReference type="Pfam" id="PF00248"/>
    </source>
</evidence>
<keyword evidence="4" id="KW-1185">Reference proteome</keyword>
<dbReference type="Pfam" id="PF00248">
    <property type="entry name" value="Aldo_ket_red"/>
    <property type="match status" value="1"/>
</dbReference>
<dbReference type="InterPro" id="IPR036812">
    <property type="entry name" value="NAD(P)_OxRdtase_dom_sf"/>
</dbReference>
<sequence>MKMNPLGRTETMVSDLCLGSMTWGTQTPEADAHTQIDMALDHGINFIDTAEAYPVNPMRAETAGLTETVIGNWIATSGRRDEVVLATKIAGAGGICHEGAPISSKLVDKALKDSLARLQTDHVDLYQLHWPNRGSYAFRQNWTFDPSGQDRAQTLAHMEDTLGALKSHVEAGRIRHVGLSNESAWGTMMWLEAAQSIGAPRMVSIQNEYSLLFRLFDTDLAEVTANEQVGLLSYSPLACGMLTGKYRDGACPEGSRLAVGTNKLGGRFTDRAQEAVEIYAALASDHGLDLAHMSLAFCRARPFMTSTIFGATSAAQLAHILAGIEVSLPDEALTAINDAHRSVPMPY</sequence>
<evidence type="ECO:0000313" key="4">
    <source>
        <dbReference type="Proteomes" id="UP001553161"/>
    </source>
</evidence>
<dbReference type="PANTHER" id="PTHR43364">
    <property type="entry name" value="NADH-SPECIFIC METHYLGLYOXAL REDUCTASE-RELATED"/>
    <property type="match status" value="1"/>
</dbReference>
<proteinExistence type="predicted"/>
<name>A0ABV3L536_9RHOB</name>
<reference evidence="3 4" key="1">
    <citation type="submission" date="2024-07" db="EMBL/GenBank/DDBJ databases">
        <authorList>
            <person name="Kang M."/>
        </authorList>
    </citation>
    <scope>NUCLEOTIDE SEQUENCE [LARGE SCALE GENOMIC DNA]</scope>
    <source>
        <strain evidence="3 4">DFM31</strain>
    </source>
</reference>
<comment type="caution">
    <text evidence="3">The sequence shown here is derived from an EMBL/GenBank/DDBJ whole genome shotgun (WGS) entry which is preliminary data.</text>
</comment>
<protein>
    <submittedName>
        <fullName evidence="3">Aldo/keto reductase</fullName>
    </submittedName>
</protein>
<dbReference type="RefSeq" id="WP_366190995.1">
    <property type="nucleotide sequence ID" value="NZ_JBFBVU010000001.1"/>
</dbReference>
<dbReference type="Gene3D" id="3.20.20.100">
    <property type="entry name" value="NADP-dependent oxidoreductase domain"/>
    <property type="match status" value="1"/>
</dbReference>